<comment type="caution">
    <text evidence="2">The sequence shown here is derived from an EMBL/GenBank/DDBJ whole genome shotgun (WGS) entry which is preliminary data.</text>
</comment>
<sequence>MRAQFGSGAAHVWCLAKDPMQFAACGTLQVKPRRRDKAVHTTFAPTAEQLAVISANGGVYWLDGQQVHVPYGVHDIVHTPEEGENRDFRGGGRTGRRTADQ</sequence>
<gene>
    <name evidence="2" type="ORF">G3M58_57215</name>
</gene>
<reference evidence="2" key="1">
    <citation type="submission" date="2020-01" db="EMBL/GenBank/DDBJ databases">
        <title>Insect and environment-associated Actinomycetes.</title>
        <authorList>
            <person name="Currrie C."/>
            <person name="Chevrette M."/>
            <person name="Carlson C."/>
            <person name="Stubbendieck R."/>
            <person name="Wendt-Pienkowski E."/>
        </authorList>
    </citation>
    <scope>NUCLEOTIDE SEQUENCE</scope>
    <source>
        <strain evidence="2">SID7499</strain>
    </source>
</reference>
<proteinExistence type="predicted"/>
<organism evidence="2">
    <name type="scientific">Streptomyces sp. SID7499</name>
    <dbReference type="NCBI Taxonomy" id="2706086"/>
    <lineage>
        <taxon>Bacteria</taxon>
        <taxon>Bacillati</taxon>
        <taxon>Actinomycetota</taxon>
        <taxon>Actinomycetes</taxon>
        <taxon>Kitasatosporales</taxon>
        <taxon>Streptomycetaceae</taxon>
        <taxon>Streptomyces</taxon>
    </lineage>
</organism>
<feature type="non-terminal residue" evidence="2">
    <location>
        <position position="101"/>
    </location>
</feature>
<dbReference type="AlphaFoldDB" id="A0A6G3XE93"/>
<name>A0A6G3XE93_9ACTN</name>
<accession>A0A6G3XE93</accession>
<feature type="compositionally biased region" description="Basic and acidic residues" evidence="1">
    <location>
        <begin position="80"/>
        <end position="90"/>
    </location>
</feature>
<dbReference type="EMBL" id="JAAGMN010005889">
    <property type="protein sequence ID" value="NEE15997.1"/>
    <property type="molecule type" value="Genomic_DNA"/>
</dbReference>
<protein>
    <submittedName>
        <fullName evidence="2">Uncharacterized protein</fullName>
    </submittedName>
</protein>
<evidence type="ECO:0000313" key="2">
    <source>
        <dbReference type="EMBL" id="NEE15997.1"/>
    </source>
</evidence>
<feature type="region of interest" description="Disordered" evidence="1">
    <location>
        <begin position="80"/>
        <end position="101"/>
    </location>
</feature>
<evidence type="ECO:0000256" key="1">
    <source>
        <dbReference type="SAM" id="MobiDB-lite"/>
    </source>
</evidence>